<gene>
    <name evidence="1" type="ORF">HPB50_006529</name>
</gene>
<keyword evidence="2" id="KW-1185">Reference proteome</keyword>
<accession>A0ACB7SZF7</accession>
<name>A0ACB7SZF7_HYAAI</name>
<comment type="caution">
    <text evidence="1">The sequence shown here is derived from an EMBL/GenBank/DDBJ whole genome shotgun (WGS) entry which is preliminary data.</text>
</comment>
<dbReference type="EMBL" id="CM023482">
    <property type="protein sequence ID" value="KAH6938034.1"/>
    <property type="molecule type" value="Genomic_DNA"/>
</dbReference>
<reference evidence="1" key="1">
    <citation type="submission" date="2020-05" db="EMBL/GenBank/DDBJ databases">
        <title>Large-scale comparative analyses of tick genomes elucidate their genetic diversity and vector capacities.</title>
        <authorList>
            <person name="Jia N."/>
            <person name="Wang J."/>
            <person name="Shi W."/>
            <person name="Du L."/>
            <person name="Sun Y."/>
            <person name="Zhan W."/>
            <person name="Jiang J."/>
            <person name="Wang Q."/>
            <person name="Zhang B."/>
            <person name="Ji P."/>
            <person name="Sakyi L.B."/>
            <person name="Cui X."/>
            <person name="Yuan T."/>
            <person name="Jiang B."/>
            <person name="Yang W."/>
            <person name="Lam T.T.-Y."/>
            <person name="Chang Q."/>
            <person name="Ding S."/>
            <person name="Wang X."/>
            <person name="Zhu J."/>
            <person name="Ruan X."/>
            <person name="Zhao L."/>
            <person name="Wei J."/>
            <person name="Que T."/>
            <person name="Du C."/>
            <person name="Cheng J."/>
            <person name="Dai P."/>
            <person name="Han X."/>
            <person name="Huang E."/>
            <person name="Gao Y."/>
            <person name="Liu J."/>
            <person name="Shao H."/>
            <person name="Ye R."/>
            <person name="Li L."/>
            <person name="Wei W."/>
            <person name="Wang X."/>
            <person name="Wang C."/>
            <person name="Yang T."/>
            <person name="Huo Q."/>
            <person name="Li W."/>
            <person name="Guo W."/>
            <person name="Chen H."/>
            <person name="Zhou L."/>
            <person name="Ni X."/>
            <person name="Tian J."/>
            <person name="Zhou Y."/>
            <person name="Sheng Y."/>
            <person name="Liu T."/>
            <person name="Pan Y."/>
            <person name="Xia L."/>
            <person name="Li J."/>
            <person name="Zhao F."/>
            <person name="Cao W."/>
        </authorList>
    </citation>
    <scope>NUCLEOTIDE SEQUENCE</scope>
    <source>
        <strain evidence="1">Hyas-2018</strain>
    </source>
</reference>
<organism evidence="1 2">
    <name type="scientific">Hyalomma asiaticum</name>
    <name type="common">Tick</name>
    <dbReference type="NCBI Taxonomy" id="266040"/>
    <lineage>
        <taxon>Eukaryota</taxon>
        <taxon>Metazoa</taxon>
        <taxon>Ecdysozoa</taxon>
        <taxon>Arthropoda</taxon>
        <taxon>Chelicerata</taxon>
        <taxon>Arachnida</taxon>
        <taxon>Acari</taxon>
        <taxon>Parasitiformes</taxon>
        <taxon>Ixodida</taxon>
        <taxon>Ixodoidea</taxon>
        <taxon>Ixodidae</taxon>
        <taxon>Hyalomminae</taxon>
        <taxon>Hyalomma</taxon>
    </lineage>
</organism>
<sequence length="682" mass="74833">MLLVSAAIGVYYAFVGTKKVSTDEFLMGGRQLTAFPVALSILASFMSAITLLGTASEMYLAGTQYILICVSYCFVIPTTAYFYMPVFHQLQLTSAYEYLEIRFNQVIRSMGSITFSLQMLIYMSIVLYAPALALSQGDDVSLPTFYTVTGISTWTSVLSLGIVCTFYTSIGGMRAVVWTDVFQIALMFGSMIVVVLRGTIDLGGLGYVFDRAQEGGRLEFFNMNPDPAERHTVFGVTIGTYFTWMSVYGVSQAMVQRYLTVPTIQGARTAIWINLPGLSFLMLICAMAGLVMYARYYDCDPIMTKKVSSPDQLLPLYVMDVLGRFTGIPGLFVSGIFSGALSTVSSGVNSLAAVTLEDVVKRYIVQDMSDSFSTTLTRLLALTFGCTAIGLVYAAQNMGNVLQAALSIFGIIGGPLLGVFTLGIFFPFANSIGAGVGIVTSLIVTFWIGMGAFYYKPVKRMAARSVMGCLQEYINVTHQNPANVTFPTIPDPDVANKGILYVYQISYVWYSMIASTLVVLVGIVVSLITGPYKPPKVNPRSIHPIYNSIVKKLTTPSTREKFMVRSERPNDSLGDWVILALVILDVLKSITVDGVWNSRMLNLCWRSLFRQTKGLTAAGSTGGSPHDQGLTFGSCSSAQKYPQDRRYGSDWKYYFSEQSRVLKASQSTFTIVATWTKHDTDP</sequence>
<dbReference type="Proteomes" id="UP000821845">
    <property type="component" value="Chromosome 2"/>
</dbReference>
<proteinExistence type="predicted"/>
<evidence type="ECO:0000313" key="1">
    <source>
        <dbReference type="EMBL" id="KAH6938034.1"/>
    </source>
</evidence>
<protein>
    <submittedName>
        <fullName evidence="1">Uncharacterized protein</fullName>
    </submittedName>
</protein>
<evidence type="ECO:0000313" key="2">
    <source>
        <dbReference type="Proteomes" id="UP000821845"/>
    </source>
</evidence>